<dbReference type="RefSeq" id="WP_118407670.1">
    <property type="nucleotide sequence ID" value="NZ_QROC01000010.1"/>
</dbReference>
<evidence type="ECO:0000313" key="2">
    <source>
        <dbReference type="Proteomes" id="UP000284417"/>
    </source>
</evidence>
<dbReference type="EMBL" id="QROC01000010">
    <property type="protein sequence ID" value="RHK97691.1"/>
    <property type="molecule type" value="Genomic_DNA"/>
</dbReference>
<protein>
    <submittedName>
        <fullName evidence="1">Glycosyltransferase family 1 protein</fullName>
    </submittedName>
</protein>
<dbReference type="AlphaFoldDB" id="A0A415HTV6"/>
<name>A0A415HTV6_9BACE</name>
<sequence>MKKILFINNYDCLAPYKQHVMPGHHQFGMEFLNEDPDYEVYYYFCKIFPKNSKGYYLKEFFQFLKLYILSFKFDIVYDALGCEQRYFGFLNRFHMFKPYYMLVFHHPPFEKRLKYCKYDHIIFECEYYYKKMCRMFPKQADKMSLCVWGPDLSFYPQIDLNFDEPILISNGRTNRDHNLLVDAATYAKVHTVIVSDEKHIPSNFTDDNQYVEICKQNVLNDKKMVELLCKCSIMVIPTFPSEELLGPIGNTSFCDATALGMPCIVASNTLMAENVMKFKLGLVYNVGDLNDLTEKITYCREHPDTLKEMSRNIKKFGRKNDSLKFAMVVKNIVDSFN</sequence>
<accession>A0A415HTV6</accession>
<dbReference type="SUPFAM" id="SSF53756">
    <property type="entry name" value="UDP-Glycosyltransferase/glycogen phosphorylase"/>
    <property type="match status" value="1"/>
</dbReference>
<reference evidence="1 2" key="1">
    <citation type="submission" date="2018-08" db="EMBL/GenBank/DDBJ databases">
        <title>A genome reference for cultivated species of the human gut microbiota.</title>
        <authorList>
            <person name="Zou Y."/>
            <person name="Xue W."/>
            <person name="Luo G."/>
        </authorList>
    </citation>
    <scope>NUCLEOTIDE SEQUENCE [LARGE SCALE GENOMIC DNA]</scope>
    <source>
        <strain evidence="1 2">AF39-6AC</strain>
    </source>
</reference>
<comment type="caution">
    <text evidence="1">The sequence shown here is derived from an EMBL/GenBank/DDBJ whole genome shotgun (WGS) entry which is preliminary data.</text>
</comment>
<proteinExistence type="predicted"/>
<keyword evidence="1" id="KW-0808">Transferase</keyword>
<evidence type="ECO:0000313" key="1">
    <source>
        <dbReference type="EMBL" id="RHK97691.1"/>
    </source>
</evidence>
<gene>
    <name evidence="1" type="ORF">DW042_09750</name>
</gene>
<dbReference type="Gene3D" id="3.40.50.2000">
    <property type="entry name" value="Glycogen Phosphorylase B"/>
    <property type="match status" value="1"/>
</dbReference>
<organism evidence="1 2">
    <name type="scientific">Bacteroides xylanisolvens</name>
    <dbReference type="NCBI Taxonomy" id="371601"/>
    <lineage>
        <taxon>Bacteria</taxon>
        <taxon>Pseudomonadati</taxon>
        <taxon>Bacteroidota</taxon>
        <taxon>Bacteroidia</taxon>
        <taxon>Bacteroidales</taxon>
        <taxon>Bacteroidaceae</taxon>
        <taxon>Bacteroides</taxon>
    </lineage>
</organism>
<dbReference type="Proteomes" id="UP000284417">
    <property type="component" value="Unassembled WGS sequence"/>
</dbReference>
<dbReference type="GO" id="GO:0016740">
    <property type="term" value="F:transferase activity"/>
    <property type="evidence" value="ECO:0007669"/>
    <property type="project" value="UniProtKB-KW"/>
</dbReference>